<dbReference type="Proteomes" id="UP000276133">
    <property type="component" value="Unassembled WGS sequence"/>
</dbReference>
<protein>
    <submittedName>
        <fullName evidence="2">Uncharacterized protein</fullName>
    </submittedName>
</protein>
<feature type="compositionally biased region" description="Basic and acidic residues" evidence="1">
    <location>
        <begin position="29"/>
        <end position="43"/>
    </location>
</feature>
<comment type="caution">
    <text evidence="2">The sequence shown here is derived from an EMBL/GenBank/DDBJ whole genome shotgun (WGS) entry which is preliminary data.</text>
</comment>
<gene>
    <name evidence="2" type="ORF">BpHYR1_018066</name>
</gene>
<feature type="compositionally biased region" description="Polar residues" evidence="1">
    <location>
        <begin position="10"/>
        <end position="27"/>
    </location>
</feature>
<accession>A0A3M7S6W6</accession>
<feature type="region of interest" description="Disordered" evidence="1">
    <location>
        <begin position="1"/>
        <end position="90"/>
    </location>
</feature>
<feature type="compositionally biased region" description="Polar residues" evidence="1">
    <location>
        <begin position="70"/>
        <end position="80"/>
    </location>
</feature>
<organism evidence="2 3">
    <name type="scientific">Brachionus plicatilis</name>
    <name type="common">Marine rotifer</name>
    <name type="synonym">Brachionus muelleri</name>
    <dbReference type="NCBI Taxonomy" id="10195"/>
    <lineage>
        <taxon>Eukaryota</taxon>
        <taxon>Metazoa</taxon>
        <taxon>Spiralia</taxon>
        <taxon>Gnathifera</taxon>
        <taxon>Rotifera</taxon>
        <taxon>Eurotatoria</taxon>
        <taxon>Monogononta</taxon>
        <taxon>Pseudotrocha</taxon>
        <taxon>Ploima</taxon>
        <taxon>Brachionidae</taxon>
        <taxon>Brachionus</taxon>
    </lineage>
</organism>
<evidence type="ECO:0000256" key="1">
    <source>
        <dbReference type="SAM" id="MobiDB-lite"/>
    </source>
</evidence>
<reference evidence="2 3" key="1">
    <citation type="journal article" date="2018" name="Sci. Rep.">
        <title>Genomic signatures of local adaptation to the degree of environmental predictability in rotifers.</title>
        <authorList>
            <person name="Franch-Gras L."/>
            <person name="Hahn C."/>
            <person name="Garcia-Roger E.M."/>
            <person name="Carmona M.J."/>
            <person name="Serra M."/>
            <person name="Gomez A."/>
        </authorList>
    </citation>
    <scope>NUCLEOTIDE SEQUENCE [LARGE SCALE GENOMIC DNA]</scope>
    <source>
        <strain evidence="2">HYR1</strain>
    </source>
</reference>
<evidence type="ECO:0000313" key="2">
    <source>
        <dbReference type="EMBL" id="RNA31573.1"/>
    </source>
</evidence>
<sequence>MDTKRCWECSRSSMQKLPSPRISTSESARFADKTEEQSEERWTENPSRPLDAAASEESEGITFAAEPTGGETQRSGTDSAIGQPYRTLGP</sequence>
<dbReference type="AlphaFoldDB" id="A0A3M7S6W6"/>
<dbReference type="EMBL" id="REGN01001923">
    <property type="protein sequence ID" value="RNA31573.1"/>
    <property type="molecule type" value="Genomic_DNA"/>
</dbReference>
<keyword evidence="3" id="KW-1185">Reference proteome</keyword>
<name>A0A3M7S6W6_BRAPC</name>
<proteinExistence type="predicted"/>
<evidence type="ECO:0000313" key="3">
    <source>
        <dbReference type="Proteomes" id="UP000276133"/>
    </source>
</evidence>